<sequence>ASNQQALIRICNLAVLLSIPHMFYFIRIQEFFFLILLLLDAEVVNSLQVGINFKKSPEDGKSYILYKSKSGLKACKNQCKHQGGLFIKDIEDLDGR</sequence>
<protein>
    <recommendedName>
        <fullName evidence="4">Rieske domain-containing protein</fullName>
    </recommendedName>
</protein>
<evidence type="ECO:0008006" key="4">
    <source>
        <dbReference type="Google" id="ProtNLM"/>
    </source>
</evidence>
<feature type="transmembrane region" description="Helical" evidence="1">
    <location>
        <begin position="7"/>
        <end position="26"/>
    </location>
</feature>
<dbReference type="GO" id="GO:0046381">
    <property type="term" value="P:CMP-N-acetylneuraminate metabolic process"/>
    <property type="evidence" value="ECO:0007669"/>
    <property type="project" value="TreeGrafter"/>
</dbReference>
<evidence type="ECO:0000313" key="3">
    <source>
        <dbReference type="Proteomes" id="UP000005226"/>
    </source>
</evidence>
<keyword evidence="1" id="KW-0472">Membrane</keyword>
<keyword evidence="3" id="KW-1185">Reference proteome</keyword>
<dbReference type="GO" id="GO:0030338">
    <property type="term" value="F:CMP-N-acetylneuraminate monooxygenase activity"/>
    <property type="evidence" value="ECO:0007669"/>
    <property type="project" value="TreeGrafter"/>
</dbReference>
<dbReference type="InterPro" id="IPR027033">
    <property type="entry name" value="Cnh"/>
</dbReference>
<dbReference type="Ensembl" id="ENSTRUT00000051736.2">
    <property type="protein sequence ID" value="ENSTRUP00000057270.2"/>
    <property type="gene ID" value="ENSTRUG00000022903.2"/>
</dbReference>
<dbReference type="GeneTree" id="ENSGT00390000010830"/>
<dbReference type="GO" id="GO:0005737">
    <property type="term" value="C:cytoplasm"/>
    <property type="evidence" value="ECO:0007669"/>
    <property type="project" value="TreeGrafter"/>
</dbReference>
<dbReference type="Proteomes" id="UP000005226">
    <property type="component" value="Chromosome 18"/>
</dbReference>
<reference evidence="2" key="2">
    <citation type="submission" date="2025-08" db="UniProtKB">
        <authorList>
            <consortium name="Ensembl"/>
        </authorList>
    </citation>
    <scope>IDENTIFICATION</scope>
</reference>
<evidence type="ECO:0000313" key="2">
    <source>
        <dbReference type="Ensembl" id="ENSTRUP00000057270.2"/>
    </source>
</evidence>
<evidence type="ECO:0000256" key="1">
    <source>
        <dbReference type="SAM" id="Phobius"/>
    </source>
</evidence>
<dbReference type="InParanoid" id="A0A3B5KMH1"/>
<reference evidence="2 3" key="1">
    <citation type="journal article" date="2011" name="Genome Biol. Evol.">
        <title>Integration of the genetic map and genome assembly of fugu facilitates insights into distinct features of genome evolution in teleosts and mammals.</title>
        <authorList>
            <person name="Kai W."/>
            <person name="Kikuchi K."/>
            <person name="Tohari S."/>
            <person name="Chew A.K."/>
            <person name="Tay A."/>
            <person name="Fujiwara A."/>
            <person name="Hosoya S."/>
            <person name="Suetake H."/>
            <person name="Naruse K."/>
            <person name="Brenner S."/>
            <person name="Suzuki Y."/>
            <person name="Venkatesh B."/>
        </authorList>
    </citation>
    <scope>NUCLEOTIDE SEQUENCE [LARGE SCALE GENOMIC DNA]</scope>
</reference>
<name>A0A3B5KMH1_TAKRU</name>
<proteinExistence type="predicted"/>
<dbReference type="PANTHER" id="PTHR46522:SF1">
    <property type="entry name" value="INACTIVE CYTIDINE MONOPHOSPHATE-N-ACETYLNEURAMINIC ACID HYDROXYLASE"/>
    <property type="match status" value="1"/>
</dbReference>
<dbReference type="AlphaFoldDB" id="A0A3B5KMH1"/>
<reference evidence="2" key="3">
    <citation type="submission" date="2025-09" db="UniProtKB">
        <authorList>
            <consortium name="Ensembl"/>
        </authorList>
    </citation>
    <scope>IDENTIFICATION</scope>
</reference>
<accession>A0A3B5KMH1</accession>
<dbReference type="PANTHER" id="PTHR46522">
    <property type="entry name" value="CYTIDINE MONOPHOSPHATE-N-ACETYLNEURAMINIC ACID HYDROXYLASE"/>
    <property type="match status" value="1"/>
</dbReference>
<keyword evidence="1" id="KW-1133">Transmembrane helix</keyword>
<keyword evidence="1" id="KW-0812">Transmembrane</keyword>
<organism evidence="2 3">
    <name type="scientific">Takifugu rubripes</name>
    <name type="common">Japanese pufferfish</name>
    <name type="synonym">Fugu rubripes</name>
    <dbReference type="NCBI Taxonomy" id="31033"/>
    <lineage>
        <taxon>Eukaryota</taxon>
        <taxon>Metazoa</taxon>
        <taxon>Chordata</taxon>
        <taxon>Craniata</taxon>
        <taxon>Vertebrata</taxon>
        <taxon>Euteleostomi</taxon>
        <taxon>Actinopterygii</taxon>
        <taxon>Neopterygii</taxon>
        <taxon>Teleostei</taxon>
        <taxon>Neoteleostei</taxon>
        <taxon>Acanthomorphata</taxon>
        <taxon>Eupercaria</taxon>
        <taxon>Tetraodontiformes</taxon>
        <taxon>Tetradontoidea</taxon>
        <taxon>Tetraodontidae</taxon>
        <taxon>Takifugu</taxon>
    </lineage>
</organism>